<protein>
    <submittedName>
        <fullName evidence="1">Murein DD-endopeptidase MepM/ murein hydrolase activator NlpD</fullName>
    </submittedName>
</protein>
<gene>
    <name evidence="1" type="ORF">J2W91_004601</name>
</gene>
<dbReference type="GO" id="GO:0016787">
    <property type="term" value="F:hydrolase activity"/>
    <property type="evidence" value="ECO:0007669"/>
    <property type="project" value="UniProtKB-KW"/>
</dbReference>
<keyword evidence="1" id="KW-0378">Hydrolase</keyword>
<evidence type="ECO:0000313" key="1">
    <source>
        <dbReference type="EMBL" id="MDR6726095.1"/>
    </source>
</evidence>
<reference evidence="1" key="1">
    <citation type="submission" date="2023-07" db="EMBL/GenBank/DDBJ databases">
        <title>Sorghum-associated microbial communities from plants grown in Nebraska, USA.</title>
        <authorList>
            <person name="Schachtman D."/>
        </authorList>
    </citation>
    <scope>NUCLEOTIDE SEQUENCE</scope>
    <source>
        <strain evidence="1">BE80</strain>
    </source>
</reference>
<proteinExistence type="predicted"/>
<dbReference type="EMBL" id="JAVDTR010000015">
    <property type="protein sequence ID" value="MDR6726095.1"/>
    <property type="molecule type" value="Genomic_DNA"/>
</dbReference>
<dbReference type="Proteomes" id="UP001254832">
    <property type="component" value="Unassembled WGS sequence"/>
</dbReference>
<accession>A0AAP5LQV7</accession>
<organism evidence="1 2">
    <name type="scientific">Paenibacillus amylolyticus</name>
    <dbReference type="NCBI Taxonomy" id="1451"/>
    <lineage>
        <taxon>Bacteria</taxon>
        <taxon>Bacillati</taxon>
        <taxon>Bacillota</taxon>
        <taxon>Bacilli</taxon>
        <taxon>Bacillales</taxon>
        <taxon>Paenibacillaceae</taxon>
        <taxon>Paenibacillus</taxon>
    </lineage>
</organism>
<comment type="caution">
    <text evidence="1">The sequence shown here is derived from an EMBL/GenBank/DDBJ whole genome shotgun (WGS) entry which is preliminary data.</text>
</comment>
<dbReference type="AlphaFoldDB" id="A0AAP5LQV7"/>
<sequence>MAGWQDASNPTKGYGQYVREDHGGGYVTNARVGDQVSAGTVLAVLDQPLVVPETILISNLLSMEGK</sequence>
<name>A0AAP5LQV7_PAEAM</name>
<evidence type="ECO:0000313" key="2">
    <source>
        <dbReference type="Proteomes" id="UP001254832"/>
    </source>
</evidence>